<keyword evidence="2" id="KW-0645">Protease</keyword>
<keyword evidence="5 7" id="KW-0862">Zinc</keyword>
<comment type="caution">
    <text evidence="9">The sequence shown here is derived from an EMBL/GenBank/DDBJ whole genome shotgun (WGS) entry which is preliminary data.</text>
</comment>
<evidence type="ECO:0000256" key="3">
    <source>
        <dbReference type="ARBA" id="ARBA00022723"/>
    </source>
</evidence>
<dbReference type="Proteomes" id="UP001378960">
    <property type="component" value="Unassembled WGS sequence"/>
</dbReference>
<evidence type="ECO:0000313" key="10">
    <source>
        <dbReference type="Proteomes" id="UP001378960"/>
    </source>
</evidence>
<reference evidence="9 10" key="1">
    <citation type="journal article" date="2023" name="Elife">
        <title>Identification of key yeast species and microbe-microbe interactions impacting larval growth of Drosophila in the wild.</title>
        <authorList>
            <person name="Mure A."/>
            <person name="Sugiura Y."/>
            <person name="Maeda R."/>
            <person name="Honda K."/>
            <person name="Sakurai N."/>
            <person name="Takahashi Y."/>
            <person name="Watada M."/>
            <person name="Katoh T."/>
            <person name="Gotoh A."/>
            <person name="Gotoh Y."/>
            <person name="Taniguchi I."/>
            <person name="Nakamura K."/>
            <person name="Hayashi T."/>
            <person name="Katayama T."/>
            <person name="Uemura T."/>
            <person name="Hattori Y."/>
        </authorList>
    </citation>
    <scope>NUCLEOTIDE SEQUENCE [LARGE SCALE GENOMIC DNA]</scope>
    <source>
        <strain evidence="9 10">PK-24</strain>
    </source>
</reference>
<organism evidence="9 10">
    <name type="scientific">Pichia kluyveri</name>
    <name type="common">Yeast</name>
    <dbReference type="NCBI Taxonomy" id="36015"/>
    <lineage>
        <taxon>Eukaryota</taxon>
        <taxon>Fungi</taxon>
        <taxon>Dikarya</taxon>
        <taxon>Ascomycota</taxon>
        <taxon>Saccharomycotina</taxon>
        <taxon>Pichiomycetes</taxon>
        <taxon>Pichiales</taxon>
        <taxon>Pichiaceae</taxon>
        <taxon>Pichia</taxon>
    </lineage>
</organism>
<dbReference type="GO" id="GO:0004181">
    <property type="term" value="F:metallocarboxypeptidase activity"/>
    <property type="evidence" value="ECO:0007669"/>
    <property type="project" value="InterPro"/>
</dbReference>
<dbReference type="InterPro" id="IPR001261">
    <property type="entry name" value="ArgE/DapE_CS"/>
</dbReference>
<feature type="binding site" evidence="7">
    <location>
        <position position="239"/>
    </location>
    <ligand>
        <name>Zn(2+)</name>
        <dbReference type="ChEBI" id="CHEBI:29105"/>
        <label>2</label>
    </ligand>
</feature>
<dbReference type="PROSITE" id="PS00758">
    <property type="entry name" value="ARGE_DAPE_CPG2_1"/>
    <property type="match status" value="1"/>
</dbReference>
<dbReference type="Gene3D" id="3.30.70.360">
    <property type="match status" value="1"/>
</dbReference>
<dbReference type="Gene3D" id="1.10.150.900">
    <property type="match status" value="1"/>
</dbReference>
<dbReference type="GO" id="GO:0051603">
    <property type="term" value="P:proteolysis involved in protein catabolic process"/>
    <property type="evidence" value="ECO:0007669"/>
    <property type="project" value="TreeGrafter"/>
</dbReference>
<evidence type="ECO:0000259" key="8">
    <source>
        <dbReference type="Pfam" id="PF07687"/>
    </source>
</evidence>
<feature type="domain" description="Peptidase M20 dimerisation" evidence="8">
    <location>
        <begin position="258"/>
        <end position="412"/>
    </location>
</feature>
<evidence type="ECO:0000256" key="1">
    <source>
        <dbReference type="ARBA" id="ARBA00006247"/>
    </source>
</evidence>
<dbReference type="InterPro" id="IPR047177">
    <property type="entry name" value="Pept_M20A"/>
</dbReference>
<comment type="similarity">
    <text evidence="1">Belongs to the peptidase M20A family.</text>
</comment>
<proteinExistence type="inferred from homology"/>
<gene>
    <name evidence="9" type="ORF">DAPK24_042490</name>
</gene>
<dbReference type="CDD" id="cd05674">
    <property type="entry name" value="M20_yscS"/>
    <property type="match status" value="1"/>
</dbReference>
<evidence type="ECO:0000256" key="5">
    <source>
        <dbReference type="ARBA" id="ARBA00022833"/>
    </source>
</evidence>
<dbReference type="InterPro" id="IPR002933">
    <property type="entry name" value="Peptidase_M20"/>
</dbReference>
<evidence type="ECO:0000256" key="6">
    <source>
        <dbReference type="PIRSR" id="PIRSR037217-1"/>
    </source>
</evidence>
<dbReference type="GO" id="GO:0000328">
    <property type="term" value="C:fungal-type vacuole lumen"/>
    <property type="evidence" value="ECO:0007669"/>
    <property type="project" value="TreeGrafter"/>
</dbReference>
<feature type="binding site" evidence="7">
    <location>
        <position position="178"/>
    </location>
    <ligand>
        <name>Zn(2+)</name>
        <dbReference type="ChEBI" id="CHEBI:29105"/>
        <label>1</label>
    </ligand>
</feature>
<dbReference type="SUPFAM" id="SSF53187">
    <property type="entry name" value="Zn-dependent exopeptidases"/>
    <property type="match status" value="1"/>
</dbReference>
<feature type="active site" description="Proton acceptor" evidence="6">
    <location>
        <position position="212"/>
    </location>
</feature>
<dbReference type="PANTHER" id="PTHR45962">
    <property type="entry name" value="N-FATTY-ACYL-AMINO ACID SYNTHASE/HYDROLASE PM20D1"/>
    <property type="match status" value="1"/>
</dbReference>
<dbReference type="GO" id="GO:0046872">
    <property type="term" value="F:metal ion binding"/>
    <property type="evidence" value="ECO:0007669"/>
    <property type="project" value="UniProtKB-KW"/>
</dbReference>
<dbReference type="Pfam" id="PF01546">
    <property type="entry name" value="Peptidase_M20"/>
    <property type="match status" value="1"/>
</dbReference>
<dbReference type="Pfam" id="PF07687">
    <property type="entry name" value="M20_dimer"/>
    <property type="match status" value="1"/>
</dbReference>
<keyword evidence="10" id="KW-1185">Reference proteome</keyword>
<dbReference type="Gene3D" id="3.40.630.10">
    <property type="entry name" value="Zn peptidases"/>
    <property type="match status" value="1"/>
</dbReference>
<feature type="binding site" evidence="7">
    <location>
        <position position="521"/>
    </location>
    <ligand>
        <name>Zn(2+)</name>
        <dbReference type="ChEBI" id="CHEBI:29105"/>
        <label>1</label>
    </ligand>
</feature>
<feature type="binding site" evidence="7">
    <location>
        <position position="143"/>
    </location>
    <ligand>
        <name>Zn(2+)</name>
        <dbReference type="ChEBI" id="CHEBI:29105"/>
        <label>2</label>
    </ligand>
</feature>
<dbReference type="InterPro" id="IPR036264">
    <property type="entry name" value="Bact_exopeptidase_dim_dom"/>
</dbReference>
<evidence type="ECO:0000256" key="7">
    <source>
        <dbReference type="PIRSR" id="PIRSR037217-2"/>
    </source>
</evidence>
<protein>
    <recommendedName>
        <fullName evidence="8">Peptidase M20 dimerisation domain-containing protein</fullName>
    </recommendedName>
</protein>
<sequence>MLGDRFVYVAISTILAFSYYILPQKNEHYPTCPTVEIYRPLNYSENKDILDKIINDETFRNSSLYKMQQAIRINTTSFNDDLPLDVGNNLDKFQHFTKFHNFLKDEFKLVYENLQLNMVNHFGLVYIWEGSNTSMKPLLLMAHQDTSPINLKTLNQWIHEPLSGDYDGKYLYGRGSGDCKNLLIGHLEAIEELIKIGFKPRRTVILSYGFDEEISGFRNENPKFIENIYGPNSMYAIVDEGGVSLMNVGETKLAVVGTAEKGYLDLSISIEKQGGHSSIVDKRTAIGIMGQLIVEIDNNEMPTYFIDKNPTFYQYVCLAENSIDIDTKLKNDIFNSQIDQNANENVRNFINKDKYTAYAIKTSQAIDIINGGEKINALPEYVELMINSRVAVEENITIAYNKFVKDTTNIAERYNLGLNVQMAYSDEIIEVIPATEMGKLTIKPITMLEPSPITPIGDKHWEIFAGSIKHLYEELAYPDSKVVVTPGLGTGNTDTKHYWNLSDHIYRYRPGVLPSVNANSHGVNEYIEFDSHLQIIAFTFEYIQSVDALDD</sequence>
<dbReference type="PIRSF" id="PIRSF037217">
    <property type="entry name" value="Carboxypeptidase_S"/>
    <property type="match status" value="1"/>
</dbReference>
<dbReference type="SUPFAM" id="SSF55031">
    <property type="entry name" value="Bacterial exopeptidase dimerisation domain"/>
    <property type="match status" value="1"/>
</dbReference>
<accession>A0AAV5RAK5</accession>
<feature type="active site" evidence="6">
    <location>
        <position position="145"/>
    </location>
</feature>
<dbReference type="InterPro" id="IPR017141">
    <property type="entry name" value="Pept_M20_carboxypep"/>
</dbReference>
<evidence type="ECO:0000256" key="4">
    <source>
        <dbReference type="ARBA" id="ARBA00022801"/>
    </source>
</evidence>
<evidence type="ECO:0000313" key="9">
    <source>
        <dbReference type="EMBL" id="GMM47651.1"/>
    </source>
</evidence>
<name>A0AAV5RAK5_PICKL</name>
<feature type="binding site" evidence="7">
    <location>
        <position position="213"/>
    </location>
    <ligand>
        <name>Zn(2+)</name>
        <dbReference type="ChEBI" id="CHEBI:29105"/>
        <label>1</label>
    </ligand>
</feature>
<dbReference type="PANTHER" id="PTHR45962:SF1">
    <property type="entry name" value="N-FATTY-ACYL-AMINO ACID SYNTHASE_HYDROLASE PM20D1"/>
    <property type="match status" value="1"/>
</dbReference>
<evidence type="ECO:0000256" key="2">
    <source>
        <dbReference type="ARBA" id="ARBA00022670"/>
    </source>
</evidence>
<dbReference type="InterPro" id="IPR011650">
    <property type="entry name" value="Peptidase_M20_dimer"/>
</dbReference>
<feature type="binding site" evidence="7">
    <location>
        <position position="178"/>
    </location>
    <ligand>
        <name>Zn(2+)</name>
        <dbReference type="ChEBI" id="CHEBI:29105"/>
        <label>2</label>
    </ligand>
</feature>
<dbReference type="AlphaFoldDB" id="A0AAV5RAK5"/>
<dbReference type="EMBL" id="BTGB01000009">
    <property type="protein sequence ID" value="GMM47651.1"/>
    <property type="molecule type" value="Genomic_DNA"/>
</dbReference>
<keyword evidence="3 7" id="KW-0479">Metal-binding</keyword>
<keyword evidence="4" id="KW-0378">Hydrolase</keyword>